<dbReference type="InterPro" id="IPR002201">
    <property type="entry name" value="Glyco_trans_9"/>
</dbReference>
<keyword evidence="2" id="KW-0808">Transferase</keyword>
<dbReference type="PANTHER" id="PTHR30160:SF7">
    <property type="entry name" value="ADP-HEPTOSE--LPS HEPTOSYLTRANSFERASE 2"/>
    <property type="match status" value="1"/>
</dbReference>
<evidence type="ECO:0000313" key="4">
    <source>
        <dbReference type="Proteomes" id="UP000236063"/>
    </source>
</evidence>
<gene>
    <name evidence="3" type="ORF">C1167_10835</name>
</gene>
<organism evidence="3 4">
    <name type="scientific">Enterobacter bugandensis</name>
    <dbReference type="NCBI Taxonomy" id="881260"/>
    <lineage>
        <taxon>Bacteria</taxon>
        <taxon>Pseudomonadati</taxon>
        <taxon>Pseudomonadota</taxon>
        <taxon>Gammaproteobacteria</taxon>
        <taxon>Enterobacterales</taxon>
        <taxon>Enterobacteriaceae</taxon>
        <taxon>Enterobacter</taxon>
    </lineage>
</organism>
<dbReference type="Pfam" id="PF01075">
    <property type="entry name" value="Glyco_transf_9"/>
    <property type="match status" value="1"/>
</dbReference>
<dbReference type="RefSeq" id="WP_069733354.1">
    <property type="nucleotide sequence ID" value="NZ_JABWOU010000004.1"/>
</dbReference>
<sequence length="364" mass="41462">MSYVFLLILLFPVKLIRKLLRKETGKNLVIQTAKIGDFVNATPLLAWLKKSDVLISRSVGALAKHDENIEQIYFIEQHKRNLWRKLCFACRIMNRYDNVYLLQPNSVNLFFASVCNAKSKQFLSTYTRRWYHGIFYAMADGTVEHGRKTLSVTNYLKLADRSLTWQDSPKHATKPLFKPSTYPAILDKPDVIRIGISIAAGNKAKTVPPVIWKRIIDRLADLPCEFHVFGAPDEQSWLDDITRAYGDIPNLISLIGKITLEELPWAISKMDCYIASDSGNIYIADAVGVPVVMLFGPCCHYEQRPLGNVLLIGNDENINSYVFETRYYFSQPKEELFAVSETDLDKIASLLTTLNKNKKESLEA</sequence>
<comment type="caution">
    <text evidence="3">The sequence shown here is derived from an EMBL/GenBank/DDBJ whole genome shotgun (WGS) entry which is preliminary data.</text>
</comment>
<protein>
    <submittedName>
        <fullName evidence="3">Glycosyltransferase</fullName>
    </submittedName>
</protein>
<dbReference type="CDD" id="cd03789">
    <property type="entry name" value="GT9_LPS_heptosyltransferase"/>
    <property type="match status" value="1"/>
</dbReference>
<dbReference type="Gene3D" id="3.40.50.2000">
    <property type="entry name" value="Glycogen Phosphorylase B"/>
    <property type="match status" value="2"/>
</dbReference>
<proteinExistence type="predicted"/>
<dbReference type="SUPFAM" id="SSF53756">
    <property type="entry name" value="UDP-Glycosyltransferase/glycogen phosphorylase"/>
    <property type="match status" value="1"/>
</dbReference>
<accession>A0ABX4VJI6</accession>
<name>A0ABX4VJI6_9ENTR</name>
<evidence type="ECO:0000256" key="1">
    <source>
        <dbReference type="ARBA" id="ARBA00022676"/>
    </source>
</evidence>
<evidence type="ECO:0000256" key="2">
    <source>
        <dbReference type="ARBA" id="ARBA00022679"/>
    </source>
</evidence>
<keyword evidence="4" id="KW-1185">Reference proteome</keyword>
<dbReference type="PANTHER" id="PTHR30160">
    <property type="entry name" value="TETRAACYLDISACCHARIDE 4'-KINASE-RELATED"/>
    <property type="match status" value="1"/>
</dbReference>
<dbReference type="Proteomes" id="UP000236063">
    <property type="component" value="Unassembled WGS sequence"/>
</dbReference>
<dbReference type="InterPro" id="IPR051199">
    <property type="entry name" value="LPS_LOS_Heptosyltrfase"/>
</dbReference>
<reference evidence="3 4" key="1">
    <citation type="submission" date="2018-01" db="EMBL/GenBank/DDBJ databases">
        <title>Multi-drug resistant Enterobacter species isolated from the International Space Station and comparative genomic analyses with human pathogenic strains.</title>
        <authorList>
            <person name="Singh N.K."/>
            <person name="Bezdan D."/>
            <person name="McIntyre A."/>
            <person name="Sielaff A.C."/>
            <person name="Wheeler K."/>
            <person name="Mason C."/>
            <person name="Venkateswaran K."/>
        </authorList>
    </citation>
    <scope>NUCLEOTIDE SEQUENCE [LARGE SCALE GENOMIC DNA]</scope>
    <source>
        <strain evidence="3 4">IF2SW-P2</strain>
    </source>
</reference>
<evidence type="ECO:0000313" key="3">
    <source>
        <dbReference type="EMBL" id="PNF68407.1"/>
    </source>
</evidence>
<keyword evidence="1" id="KW-0328">Glycosyltransferase</keyword>
<dbReference type="EMBL" id="POUR01000001">
    <property type="protein sequence ID" value="PNF68407.1"/>
    <property type="molecule type" value="Genomic_DNA"/>
</dbReference>